<name>A0A2P6N924_9EUKA</name>
<feature type="region of interest" description="Disordered" evidence="1">
    <location>
        <begin position="12"/>
        <end position="38"/>
    </location>
</feature>
<evidence type="ECO:0000256" key="1">
    <source>
        <dbReference type="SAM" id="MobiDB-lite"/>
    </source>
</evidence>
<gene>
    <name evidence="2" type="ORF">PROFUN_11909</name>
</gene>
<dbReference type="EMBL" id="MDYQ01000149">
    <property type="protein sequence ID" value="PRP80454.1"/>
    <property type="molecule type" value="Genomic_DNA"/>
</dbReference>
<keyword evidence="3" id="KW-1185">Reference proteome</keyword>
<dbReference type="Proteomes" id="UP000241769">
    <property type="component" value="Unassembled WGS sequence"/>
</dbReference>
<dbReference type="InParanoid" id="A0A2P6N924"/>
<evidence type="ECO:0000313" key="3">
    <source>
        <dbReference type="Proteomes" id="UP000241769"/>
    </source>
</evidence>
<protein>
    <submittedName>
        <fullName evidence="2">Uncharacterized protein</fullName>
    </submittedName>
</protein>
<accession>A0A2P6N924</accession>
<comment type="caution">
    <text evidence="2">The sequence shown here is derived from an EMBL/GenBank/DDBJ whole genome shotgun (WGS) entry which is preliminary data.</text>
</comment>
<reference evidence="2 3" key="1">
    <citation type="journal article" date="2018" name="Genome Biol. Evol.">
        <title>Multiple Roots of Fruiting Body Formation in Amoebozoa.</title>
        <authorList>
            <person name="Hillmann F."/>
            <person name="Forbes G."/>
            <person name="Novohradska S."/>
            <person name="Ferling I."/>
            <person name="Riege K."/>
            <person name="Groth M."/>
            <person name="Westermann M."/>
            <person name="Marz M."/>
            <person name="Spaller T."/>
            <person name="Winckler T."/>
            <person name="Schaap P."/>
            <person name="Glockner G."/>
        </authorList>
    </citation>
    <scope>NUCLEOTIDE SEQUENCE [LARGE SCALE GENOMIC DNA]</scope>
    <source>
        <strain evidence="2 3">Jena</strain>
    </source>
</reference>
<sequence>MSTSHVHQILIENAVGEGKMGMESPSEESRSSIPSLPEDVIREDMLLAMMTPMEEAVSGLGGLSIQEPLNSAFKL</sequence>
<evidence type="ECO:0000313" key="2">
    <source>
        <dbReference type="EMBL" id="PRP80454.1"/>
    </source>
</evidence>
<proteinExistence type="predicted"/>
<organism evidence="2 3">
    <name type="scientific">Planoprotostelium fungivorum</name>
    <dbReference type="NCBI Taxonomy" id="1890364"/>
    <lineage>
        <taxon>Eukaryota</taxon>
        <taxon>Amoebozoa</taxon>
        <taxon>Evosea</taxon>
        <taxon>Variosea</taxon>
        <taxon>Cavosteliida</taxon>
        <taxon>Cavosteliaceae</taxon>
        <taxon>Planoprotostelium</taxon>
    </lineage>
</organism>
<dbReference type="AlphaFoldDB" id="A0A2P6N924"/>